<dbReference type="PROSITE" id="PS51154">
    <property type="entry name" value="MACRO"/>
    <property type="match status" value="1"/>
</dbReference>
<feature type="domain" description="Macro" evidence="2">
    <location>
        <begin position="1"/>
        <end position="163"/>
    </location>
</feature>
<organism evidence="3 4">
    <name type="scientific">Blastococcus colisei</name>
    <dbReference type="NCBI Taxonomy" id="1564162"/>
    <lineage>
        <taxon>Bacteria</taxon>
        <taxon>Bacillati</taxon>
        <taxon>Actinomycetota</taxon>
        <taxon>Actinomycetes</taxon>
        <taxon>Geodermatophilales</taxon>
        <taxon>Geodermatophilaceae</taxon>
        <taxon>Blastococcus</taxon>
    </lineage>
</organism>
<dbReference type="PANTHER" id="PTHR12521">
    <property type="entry name" value="PROTEIN C6ORF130"/>
    <property type="match status" value="1"/>
</dbReference>
<dbReference type="Pfam" id="PF01661">
    <property type="entry name" value="Macro"/>
    <property type="match status" value="1"/>
</dbReference>
<protein>
    <submittedName>
        <fullName evidence="3">O-acetyl-ADP-ribose deacetylase (Regulator of RNase III)</fullName>
    </submittedName>
</protein>
<gene>
    <name evidence="3" type="ORF">FHU33_3795</name>
</gene>
<dbReference type="CDD" id="cd02901">
    <property type="entry name" value="Macro_Poa1p-like"/>
    <property type="match status" value="1"/>
</dbReference>
<sequence>MIRVAHGNLLDADVEALVNTVNTVGVMGKGIALQFKRAYPAMFKAYARAAKTGQIALGQMHVWETGQLDGPRVIVNFPTKGHWKSGSKLADIERGLDALVEVIASQGIRSIAVPPLGCGNGGLRWADVEPLIQRKLGQLPGVEVLVYPPEGPPSAAAMVTRTRRPRMTHSRAAVIALLDEYTRYAGEEPTLVEVQKLTYFLQEAGEPLKLAFVGHHYGPYADNLRHALVNLEGHYLSGFGDGSRPVHEAEPISLLPGAEESARAALTQEEVTAERVQRVLHLVAGFESPYGLELLATAHWVWTHTSDTEDVASAVRAWSPRKEMLFTERDVTLALETLAARGWGPRTPVLV</sequence>
<evidence type="ECO:0000256" key="1">
    <source>
        <dbReference type="ARBA" id="ARBA00035885"/>
    </source>
</evidence>
<name>A0A543PJQ9_9ACTN</name>
<evidence type="ECO:0000313" key="4">
    <source>
        <dbReference type="Proteomes" id="UP000319865"/>
    </source>
</evidence>
<dbReference type="SUPFAM" id="SSF52949">
    <property type="entry name" value="Macro domain-like"/>
    <property type="match status" value="1"/>
</dbReference>
<evidence type="ECO:0000313" key="3">
    <source>
        <dbReference type="EMBL" id="TQN44297.1"/>
    </source>
</evidence>
<dbReference type="SMART" id="SM00506">
    <property type="entry name" value="A1pp"/>
    <property type="match status" value="1"/>
</dbReference>
<accession>A0A543PJQ9</accession>
<evidence type="ECO:0000259" key="2">
    <source>
        <dbReference type="PROSITE" id="PS51154"/>
    </source>
</evidence>
<reference evidence="3 4" key="1">
    <citation type="submission" date="2019-06" db="EMBL/GenBank/DDBJ databases">
        <title>Sequencing the genomes of 1000 actinobacteria strains.</title>
        <authorList>
            <person name="Klenk H.-P."/>
        </authorList>
    </citation>
    <scope>NUCLEOTIDE SEQUENCE [LARGE SCALE GENOMIC DNA]</scope>
    <source>
        <strain evidence="3 4">DSM 46837</strain>
    </source>
</reference>
<dbReference type="InterPro" id="IPR050892">
    <property type="entry name" value="ADP-ribose_metab_enzymes"/>
</dbReference>
<proteinExistence type="predicted"/>
<keyword evidence="4" id="KW-1185">Reference proteome</keyword>
<comment type="caution">
    <text evidence="3">The sequence shown here is derived from an EMBL/GenBank/DDBJ whole genome shotgun (WGS) entry which is preliminary data.</text>
</comment>
<dbReference type="EMBL" id="VFQE01000001">
    <property type="protein sequence ID" value="TQN44297.1"/>
    <property type="molecule type" value="Genomic_DNA"/>
</dbReference>
<dbReference type="Gene3D" id="3.40.220.10">
    <property type="entry name" value="Leucine Aminopeptidase, subunit E, domain 1"/>
    <property type="match status" value="1"/>
</dbReference>
<dbReference type="InterPro" id="IPR002589">
    <property type="entry name" value="Macro_dom"/>
</dbReference>
<dbReference type="AlphaFoldDB" id="A0A543PJQ9"/>
<dbReference type="OrthoDB" id="9780211at2"/>
<dbReference type="GO" id="GO:0140291">
    <property type="term" value="P:peptidyl-glutamate ADP-deribosylation"/>
    <property type="evidence" value="ECO:0007669"/>
    <property type="project" value="TreeGrafter"/>
</dbReference>
<dbReference type="Proteomes" id="UP000319865">
    <property type="component" value="Unassembled WGS sequence"/>
</dbReference>
<dbReference type="PANTHER" id="PTHR12521:SF0">
    <property type="entry name" value="ADP-RIBOSE GLYCOHYDROLASE OARD1"/>
    <property type="match status" value="1"/>
</dbReference>
<comment type="catalytic activity">
    <reaction evidence="1">
        <text>an N-(ADP-alpha-D-ribosyl)-thymidine in DNA + H2O = a thymidine in DNA + ADP-D-ribose</text>
        <dbReference type="Rhea" id="RHEA:71655"/>
        <dbReference type="Rhea" id="RHEA-COMP:13556"/>
        <dbReference type="Rhea" id="RHEA-COMP:18051"/>
        <dbReference type="ChEBI" id="CHEBI:15377"/>
        <dbReference type="ChEBI" id="CHEBI:57967"/>
        <dbReference type="ChEBI" id="CHEBI:137386"/>
        <dbReference type="ChEBI" id="CHEBI:191199"/>
    </reaction>
    <physiologicalReaction direction="left-to-right" evidence="1">
        <dbReference type="Rhea" id="RHEA:71656"/>
    </physiologicalReaction>
</comment>
<dbReference type="RefSeq" id="WP_142026725.1">
    <property type="nucleotide sequence ID" value="NZ_VFQE01000001.1"/>
</dbReference>
<dbReference type="InterPro" id="IPR043472">
    <property type="entry name" value="Macro_dom-like"/>
</dbReference>